<feature type="transmembrane region" description="Helical" evidence="1">
    <location>
        <begin position="68"/>
        <end position="92"/>
    </location>
</feature>
<reference evidence="2" key="1">
    <citation type="submission" date="2012-04" db="EMBL/GenBank/DDBJ databases">
        <title>The Genome Sequence of Loa loa.</title>
        <authorList>
            <consortium name="The Broad Institute Genome Sequencing Platform"/>
            <consortium name="Broad Institute Genome Sequencing Center for Infectious Disease"/>
            <person name="Nutman T.B."/>
            <person name="Fink D.L."/>
            <person name="Russ C."/>
            <person name="Young S."/>
            <person name="Zeng Q."/>
            <person name="Gargeya S."/>
            <person name="Alvarado L."/>
            <person name="Berlin A."/>
            <person name="Chapman S.B."/>
            <person name="Chen Z."/>
            <person name="Freedman E."/>
            <person name="Gellesch M."/>
            <person name="Goldberg J."/>
            <person name="Griggs A."/>
            <person name="Gujja S."/>
            <person name="Heilman E.R."/>
            <person name="Heiman D."/>
            <person name="Howarth C."/>
            <person name="Mehta T."/>
            <person name="Neiman D."/>
            <person name="Pearson M."/>
            <person name="Roberts A."/>
            <person name="Saif S."/>
            <person name="Shea T."/>
            <person name="Shenoy N."/>
            <person name="Sisk P."/>
            <person name="Stolte C."/>
            <person name="Sykes S."/>
            <person name="White J."/>
            <person name="Yandava C."/>
            <person name="Haas B."/>
            <person name="Henn M.R."/>
            <person name="Nusbaum C."/>
            <person name="Birren B."/>
        </authorList>
    </citation>
    <scope>NUCLEOTIDE SEQUENCE [LARGE SCALE GENOMIC DNA]</scope>
</reference>
<dbReference type="AlphaFoldDB" id="A0A1I7VRD6"/>
<accession>A0A1I7VRD6</accession>
<evidence type="ECO:0000313" key="2">
    <source>
        <dbReference type="Proteomes" id="UP000095285"/>
    </source>
</evidence>
<reference evidence="3" key="2">
    <citation type="submission" date="2016-11" db="UniProtKB">
        <authorList>
            <consortium name="WormBaseParasite"/>
        </authorList>
    </citation>
    <scope>IDENTIFICATION</scope>
</reference>
<proteinExistence type="predicted"/>
<dbReference type="WBParaSite" id="EN70_5447">
    <property type="protein sequence ID" value="EN70_5447"/>
    <property type="gene ID" value="EN70_5447"/>
</dbReference>
<protein>
    <submittedName>
        <fullName evidence="3">ABC transmembrane type-1 domain-containing protein</fullName>
    </submittedName>
</protein>
<evidence type="ECO:0000313" key="3">
    <source>
        <dbReference type="WBParaSite" id="EN70_5447"/>
    </source>
</evidence>
<keyword evidence="1" id="KW-0472">Membrane</keyword>
<dbReference type="Proteomes" id="UP000095285">
    <property type="component" value="Unassembled WGS sequence"/>
</dbReference>
<keyword evidence="2" id="KW-1185">Reference proteome</keyword>
<organism evidence="2 3">
    <name type="scientific">Loa loa</name>
    <name type="common">Eye worm</name>
    <name type="synonym">Filaria loa</name>
    <dbReference type="NCBI Taxonomy" id="7209"/>
    <lineage>
        <taxon>Eukaryota</taxon>
        <taxon>Metazoa</taxon>
        <taxon>Ecdysozoa</taxon>
        <taxon>Nematoda</taxon>
        <taxon>Chromadorea</taxon>
        <taxon>Rhabditida</taxon>
        <taxon>Spirurina</taxon>
        <taxon>Spiruromorpha</taxon>
        <taxon>Filarioidea</taxon>
        <taxon>Onchocercidae</taxon>
        <taxon>Loa</taxon>
    </lineage>
</organism>
<sequence length="186" mass="21195">MVLTYYDLTLQAYRSPYRLYRPYQLDVQQTTIPSSSTTARHRTPNLDILSEINRRSRRLERIVSYQKILAITQVCEMFQPLLFATAAFITLYSVLRPTKSTSQIAIASIVAILAPLFMFPTQSPFVLNAIEAIRLSRLIDRPSTLSSEIQSEISSLSDCMGNFERLQRLTQLPIITLSKSIETQVS</sequence>
<name>A0A1I7VRD6_LOALO</name>
<evidence type="ECO:0000256" key="1">
    <source>
        <dbReference type="SAM" id="Phobius"/>
    </source>
</evidence>
<feature type="transmembrane region" description="Helical" evidence="1">
    <location>
        <begin position="104"/>
        <end position="127"/>
    </location>
</feature>
<keyword evidence="1" id="KW-0812">Transmembrane</keyword>
<keyword evidence="1" id="KW-1133">Transmembrane helix</keyword>